<dbReference type="InterPro" id="IPR051861">
    <property type="entry name" value="NET_actin-binding_domain"/>
</dbReference>
<organism evidence="6 7">
    <name type="scientific">Zostera marina</name>
    <name type="common">Eelgrass</name>
    <dbReference type="NCBI Taxonomy" id="29655"/>
    <lineage>
        <taxon>Eukaryota</taxon>
        <taxon>Viridiplantae</taxon>
        <taxon>Streptophyta</taxon>
        <taxon>Embryophyta</taxon>
        <taxon>Tracheophyta</taxon>
        <taxon>Spermatophyta</taxon>
        <taxon>Magnoliopsida</taxon>
        <taxon>Liliopsida</taxon>
        <taxon>Zosteraceae</taxon>
        <taxon>Zostera</taxon>
    </lineage>
</organism>
<feature type="region of interest" description="Disordered" evidence="4">
    <location>
        <begin position="1417"/>
        <end position="1442"/>
    </location>
</feature>
<comment type="caution">
    <text evidence="6">The sequence shown here is derived from an EMBL/GenBank/DDBJ whole genome shotgun (WGS) entry which is preliminary data.</text>
</comment>
<feature type="compositionally biased region" description="Basic and acidic residues" evidence="4">
    <location>
        <begin position="1426"/>
        <end position="1442"/>
    </location>
</feature>
<feature type="coiled-coil region" evidence="3">
    <location>
        <begin position="1465"/>
        <end position="1492"/>
    </location>
</feature>
<dbReference type="Pfam" id="PF07765">
    <property type="entry name" value="KIP1"/>
    <property type="match status" value="1"/>
</dbReference>
<dbReference type="PROSITE" id="PS51774">
    <property type="entry name" value="NAB"/>
    <property type="match status" value="1"/>
</dbReference>
<evidence type="ECO:0000256" key="2">
    <source>
        <dbReference type="ARBA" id="ARBA00038006"/>
    </source>
</evidence>
<gene>
    <name evidence="6" type="ORF">ZOSMA_95G00120</name>
</gene>
<feature type="coiled-coil region" evidence="3">
    <location>
        <begin position="1158"/>
        <end position="1192"/>
    </location>
</feature>
<dbReference type="OMA" id="HLQYKQC"/>
<dbReference type="PANTHER" id="PTHR32258:SF6">
    <property type="entry name" value="PROTEIN NETWORKED 1A"/>
    <property type="match status" value="1"/>
</dbReference>
<feature type="coiled-coil region" evidence="3">
    <location>
        <begin position="1033"/>
        <end position="1105"/>
    </location>
</feature>
<reference evidence="7" key="1">
    <citation type="journal article" date="2016" name="Nature">
        <title>The genome of the seagrass Zostera marina reveals angiosperm adaptation to the sea.</title>
        <authorList>
            <person name="Olsen J.L."/>
            <person name="Rouze P."/>
            <person name="Verhelst B."/>
            <person name="Lin Y.-C."/>
            <person name="Bayer T."/>
            <person name="Collen J."/>
            <person name="Dattolo E."/>
            <person name="De Paoli E."/>
            <person name="Dittami S."/>
            <person name="Maumus F."/>
            <person name="Michel G."/>
            <person name="Kersting A."/>
            <person name="Lauritano C."/>
            <person name="Lohaus R."/>
            <person name="Toepel M."/>
            <person name="Tonon T."/>
            <person name="Vanneste K."/>
            <person name="Amirebrahimi M."/>
            <person name="Brakel J."/>
            <person name="Bostroem C."/>
            <person name="Chovatia M."/>
            <person name="Grimwood J."/>
            <person name="Jenkins J.W."/>
            <person name="Jueterbock A."/>
            <person name="Mraz A."/>
            <person name="Stam W.T."/>
            <person name="Tice H."/>
            <person name="Bornberg-Bauer E."/>
            <person name="Green P.J."/>
            <person name="Pearson G.A."/>
            <person name="Procaccini G."/>
            <person name="Duarte C.M."/>
            <person name="Schmutz J."/>
            <person name="Reusch T.B.H."/>
            <person name="Van de Peer Y."/>
        </authorList>
    </citation>
    <scope>NUCLEOTIDE SEQUENCE [LARGE SCALE GENOMIC DNA]</scope>
    <source>
        <strain evidence="7">cv. Finnish</strain>
    </source>
</reference>
<dbReference type="GO" id="GO:0051015">
    <property type="term" value="F:actin filament binding"/>
    <property type="evidence" value="ECO:0000318"/>
    <property type="project" value="GO_Central"/>
</dbReference>
<keyword evidence="7" id="KW-1185">Reference proteome</keyword>
<dbReference type="STRING" id="29655.A0A0K9NIG8"/>
<proteinExistence type="inferred from homology"/>
<feature type="coiled-coil region" evidence="3">
    <location>
        <begin position="479"/>
        <end position="513"/>
    </location>
</feature>
<evidence type="ECO:0000256" key="3">
    <source>
        <dbReference type="SAM" id="Coils"/>
    </source>
</evidence>
<feature type="coiled-coil region" evidence="3">
    <location>
        <begin position="322"/>
        <end position="419"/>
    </location>
</feature>
<keyword evidence="1 3" id="KW-0175">Coiled coil</keyword>
<protein>
    <recommendedName>
        <fullName evidence="5">NAB domain-containing protein</fullName>
    </recommendedName>
</protein>
<sequence length="1523" mass="178095">MTTTLSKEQCKNLYSWWWDSHIPKNSKWLQDNLADMDTNVKFMIQLIEEDADSFAQRAEMFYQKRPELMKLIEEFYRAYRALAERYDHASGAIRQAHKTMSEVFPNQIPFEVSSPRSGCSTPPLFDYDPTTLSTPVVGWRNEARKLLDFIEDEEGNDSSELLAENQNSKIRIVDELELNVKSEDELQILQRIYSKLKSEKEEALQQFRHSLSQITSLEAEIERFQMQNSKLTVENIRLQIMEESYRLLEKEKKSILSESGILEKKAIKQNDQLSAMQEELEKLKLSLKDEHLRCLHAEAALLSLENLYSQSVEALRISELKIEMRERLLKETEVEKKSLEEQVGRFKNEIRGLNDLNISSKNMIMEMEIEISWLKEEKKKVEAKVDNHRGLKKIIEEELSCLKEEIDYLRNYNRNAKKQIKAIGLNEEFLRESVKELLVSNIELRDVCKKIEDGNLLLSERVTRMNEIKEKNVELKVSVSDGNIELENLRLKIEELEKSHEFLCNKNSSLESENVTLVSMVENVKGENTIMTKKNGDLENFLSEAIVELEGLRGNQKSLSESYKILANEKSQLQIQRNTLITQVEFMGNNLEDLGSRHAELQDLYFNVERRKEAKETQLAELQNLHKIQRQDHELFTDFISARLISLEEEIRRLVKESEFRDEQYENKQCNIFAAELEIFVIRRFLDDFKDENRNILKEVWRTEACILRQKEKEVVLLNQIERLKKVIHHVWSAVNTEDGNCDVMVITNGSEDLYERYISDKIKLLQNSIRDIKVEKQSLQKEKSIFVGLLEQLGHQVTDLRSEKNDLYRDFKNKSEEVSNLQSEKERILEMNVKLMEASVVCCAKEENMNLEAENLNRRVSDLQVAYSVSQDENRKLVEENGDLSTRFCVLMEDVRLLEEEYTAILSKAMALDSLTVFFQQFEKQEIEDLKILEDELNLSRKTNADLEIKTVEMINKIGSIEVENSIFKNLVSLKLEEYRDYLTILSVDMSIVRTLNEDLSDQIRQIYQLIENKNSLLARKDSALLESNQNFQCLKNQNECLHENLKNVISELDRLEKKVMDKDKDIALASQSNKILHDKIQRLEGENKSLRNIKKDLKESYEEEFTVMCMQAADVNAVLFQGKGGELMEACEDLKTRNMAQREDSIKELSLKDAQIRDVNEQLKDSVVENQEMKSELNEYASVISALDDNILALKDSIKFIHPSSSSDHLQVQGEESENPKRYHKATHGIGIVELRRVLCKVESLREALEDSRYHMPSEKFRNSTLYPRKSTSQDMKDIPLDHISRPNNYDLVDNDQMLHLWEEHEHKTAKNHDVKDESKSEEYSCSEKELAEVEVENFIQDWNKEVVERLCFDAGKLSNLQEDAFLLKTKIMDLENGKFPKSFEFETIKVQLRGTESRIIQSVETNRKLIKRARDCSQSTKATENDGSDKETKKQEWSNKRKQVLERMGRLSDRIGRLELDLHKYQYVLLKLEEEYDNYRSKVVPAEKKYSVHLKDYLYGGEKRKSRRLVTNGQSRGWCI</sequence>
<evidence type="ECO:0000313" key="7">
    <source>
        <dbReference type="Proteomes" id="UP000036987"/>
    </source>
</evidence>
<feature type="domain" description="NAB" evidence="5">
    <location>
        <begin position="14"/>
        <end position="93"/>
    </location>
</feature>
<dbReference type="InterPro" id="IPR011684">
    <property type="entry name" value="NAB"/>
</dbReference>
<accession>A0A0K9NIG8</accession>
<feature type="coiled-coil region" evidence="3">
    <location>
        <begin position="179"/>
        <end position="293"/>
    </location>
</feature>
<feature type="coiled-coil region" evidence="3">
    <location>
        <begin position="605"/>
        <end position="632"/>
    </location>
</feature>
<evidence type="ECO:0000313" key="6">
    <source>
        <dbReference type="EMBL" id="KMZ56418.1"/>
    </source>
</evidence>
<comment type="similarity">
    <text evidence="2">Belongs to the NET family.</text>
</comment>
<dbReference type="EMBL" id="LFYR01002184">
    <property type="protein sequence ID" value="KMZ56418.1"/>
    <property type="molecule type" value="Genomic_DNA"/>
</dbReference>
<dbReference type="GO" id="GO:0005886">
    <property type="term" value="C:plasma membrane"/>
    <property type="evidence" value="ECO:0000318"/>
    <property type="project" value="GO_Central"/>
</dbReference>
<evidence type="ECO:0000256" key="1">
    <source>
        <dbReference type="ARBA" id="ARBA00023054"/>
    </source>
</evidence>
<evidence type="ECO:0000256" key="4">
    <source>
        <dbReference type="SAM" id="MobiDB-lite"/>
    </source>
</evidence>
<dbReference type="OrthoDB" id="10255522at2759"/>
<evidence type="ECO:0000259" key="5">
    <source>
        <dbReference type="PROSITE" id="PS51774"/>
    </source>
</evidence>
<dbReference type="PANTHER" id="PTHR32258">
    <property type="entry name" value="PROTEIN NETWORKED 4A"/>
    <property type="match status" value="1"/>
</dbReference>
<feature type="coiled-coil region" evidence="3">
    <location>
        <begin position="763"/>
        <end position="874"/>
    </location>
</feature>
<dbReference type="Proteomes" id="UP000036987">
    <property type="component" value="Unassembled WGS sequence"/>
</dbReference>
<name>A0A0K9NIG8_ZOSMR</name>